<feature type="transmembrane region" description="Helical" evidence="8">
    <location>
        <begin position="250"/>
        <end position="268"/>
    </location>
</feature>
<feature type="transmembrane region" description="Helical" evidence="8">
    <location>
        <begin position="45"/>
        <end position="66"/>
    </location>
</feature>
<feature type="transmembrane region" description="Helical" evidence="8">
    <location>
        <begin position="274"/>
        <end position="294"/>
    </location>
</feature>
<dbReference type="InterPro" id="IPR004626">
    <property type="entry name" value="RarD"/>
</dbReference>
<dbReference type="InterPro" id="IPR050638">
    <property type="entry name" value="AA-Vitamin_Transporters"/>
</dbReference>
<dbReference type="PANTHER" id="PTHR32322:SF2">
    <property type="entry name" value="EAMA DOMAIN-CONTAINING PROTEIN"/>
    <property type="match status" value="1"/>
</dbReference>
<feature type="domain" description="EamA" evidence="9">
    <location>
        <begin position="14"/>
        <end position="150"/>
    </location>
</feature>
<feature type="transmembrane region" description="Helical" evidence="8">
    <location>
        <begin position="110"/>
        <end position="127"/>
    </location>
</feature>
<evidence type="ECO:0000259" key="9">
    <source>
        <dbReference type="Pfam" id="PF00892"/>
    </source>
</evidence>
<keyword evidence="7 8" id="KW-0472">Membrane</keyword>
<feature type="transmembrane region" description="Helical" evidence="8">
    <location>
        <begin position="78"/>
        <end position="98"/>
    </location>
</feature>
<evidence type="ECO:0000256" key="7">
    <source>
        <dbReference type="ARBA" id="ARBA00023136"/>
    </source>
</evidence>
<evidence type="ECO:0000256" key="1">
    <source>
        <dbReference type="ARBA" id="ARBA00004651"/>
    </source>
</evidence>
<dbReference type="Pfam" id="PF00892">
    <property type="entry name" value="EamA"/>
    <property type="match status" value="1"/>
</dbReference>
<dbReference type="EMBL" id="JACHIL010000007">
    <property type="protein sequence ID" value="MBB5092658.1"/>
    <property type="molecule type" value="Genomic_DNA"/>
</dbReference>
<evidence type="ECO:0000256" key="4">
    <source>
        <dbReference type="ARBA" id="ARBA00022475"/>
    </source>
</evidence>
<evidence type="ECO:0000313" key="11">
    <source>
        <dbReference type="Proteomes" id="UP000531231"/>
    </source>
</evidence>
<proteinExistence type="inferred from homology"/>
<feature type="transmembrane region" description="Helical" evidence="8">
    <location>
        <begin position="219"/>
        <end position="238"/>
    </location>
</feature>
<feature type="transmembrane region" description="Helical" evidence="8">
    <location>
        <begin position="134"/>
        <end position="151"/>
    </location>
</feature>
<keyword evidence="6 8" id="KW-1133">Transmembrane helix</keyword>
<dbReference type="PANTHER" id="PTHR32322">
    <property type="entry name" value="INNER MEMBRANE TRANSPORTER"/>
    <property type="match status" value="1"/>
</dbReference>
<dbReference type="AlphaFoldDB" id="A0A7W8ALM5"/>
<feature type="transmembrane region" description="Helical" evidence="8">
    <location>
        <begin position="12"/>
        <end position="33"/>
    </location>
</feature>
<organism evidence="10 11">
    <name type="scientific">Pseudochrobactrum saccharolyticum</name>
    <dbReference type="NCBI Taxonomy" id="354352"/>
    <lineage>
        <taxon>Bacteria</taxon>
        <taxon>Pseudomonadati</taxon>
        <taxon>Pseudomonadota</taxon>
        <taxon>Alphaproteobacteria</taxon>
        <taxon>Hyphomicrobiales</taxon>
        <taxon>Brucellaceae</taxon>
        <taxon>Pseudochrobactrum</taxon>
    </lineage>
</organism>
<comment type="subcellular location">
    <subcellularLocation>
        <location evidence="1">Cell membrane</location>
        <topology evidence="1">Multi-pass membrane protein</topology>
    </subcellularLocation>
</comment>
<keyword evidence="4" id="KW-1003">Cell membrane</keyword>
<evidence type="ECO:0000313" key="10">
    <source>
        <dbReference type="EMBL" id="MBB5092658.1"/>
    </source>
</evidence>
<comment type="similarity">
    <text evidence="2">Belongs to the EamA transporter family.</text>
</comment>
<dbReference type="GO" id="GO:0005886">
    <property type="term" value="C:plasma membrane"/>
    <property type="evidence" value="ECO:0007669"/>
    <property type="project" value="UniProtKB-SubCell"/>
</dbReference>
<keyword evidence="11" id="KW-1185">Reference proteome</keyword>
<dbReference type="NCBIfam" id="TIGR00688">
    <property type="entry name" value="rarD"/>
    <property type="match status" value="1"/>
</dbReference>
<dbReference type="Proteomes" id="UP000531231">
    <property type="component" value="Unassembled WGS sequence"/>
</dbReference>
<evidence type="ECO:0000256" key="6">
    <source>
        <dbReference type="ARBA" id="ARBA00022989"/>
    </source>
</evidence>
<evidence type="ECO:0000256" key="2">
    <source>
        <dbReference type="ARBA" id="ARBA00007362"/>
    </source>
</evidence>
<keyword evidence="5 8" id="KW-0812">Transmembrane</keyword>
<feature type="transmembrane region" description="Helical" evidence="8">
    <location>
        <begin position="185"/>
        <end position="204"/>
    </location>
</feature>
<dbReference type="RefSeq" id="WP_151158051.1">
    <property type="nucleotide sequence ID" value="NZ_JACHIL010000007.1"/>
</dbReference>
<keyword evidence="3" id="KW-0813">Transport</keyword>
<sequence>MSDRSQAAMPEATRGFIFAMLAYLFWGLFPFYMKAVAHIPVVEVLAHRVIWSLPVAAIILVFMGRTKDVGAALRNPRTLAMACLTASLITLNWGVYVWAIFNDHALDAALGYYINPLVNVLLGAIFLKERLTRVQLVAVFLAAAAVVLLTVEQGGLPWVSIILPLSFGFYGFFRKSLPIGPSQGFMLEVIILFIPASAYAIWLYTQGQDHFVTGTPADISLLMLAGVVTAVPLIMYATGAKLLRYTTLGLMQYITPTMLFLIAVFAFKEPFNTVQLYAFALIWAGLILYTWSILKEARADKAIAAKS</sequence>
<gene>
    <name evidence="10" type="ORF">HNQ68_003221</name>
</gene>
<comment type="caution">
    <text evidence="10">The sequence shown here is derived from an EMBL/GenBank/DDBJ whole genome shotgun (WGS) entry which is preliminary data.</text>
</comment>
<feature type="transmembrane region" description="Helical" evidence="8">
    <location>
        <begin position="157"/>
        <end position="173"/>
    </location>
</feature>
<evidence type="ECO:0000256" key="5">
    <source>
        <dbReference type="ARBA" id="ARBA00022692"/>
    </source>
</evidence>
<reference evidence="10 11" key="1">
    <citation type="submission" date="2020-08" db="EMBL/GenBank/DDBJ databases">
        <title>Genomic Encyclopedia of Type Strains, Phase IV (KMG-IV): sequencing the most valuable type-strain genomes for metagenomic binning, comparative biology and taxonomic classification.</title>
        <authorList>
            <person name="Goeker M."/>
        </authorList>
    </citation>
    <scope>NUCLEOTIDE SEQUENCE [LARGE SCALE GENOMIC DNA]</scope>
    <source>
        <strain evidence="10 11">DSM 25620</strain>
    </source>
</reference>
<dbReference type="InterPro" id="IPR000620">
    <property type="entry name" value="EamA_dom"/>
</dbReference>
<dbReference type="SUPFAM" id="SSF103481">
    <property type="entry name" value="Multidrug resistance efflux transporter EmrE"/>
    <property type="match status" value="2"/>
</dbReference>
<dbReference type="InterPro" id="IPR037185">
    <property type="entry name" value="EmrE-like"/>
</dbReference>
<name>A0A7W8ALM5_9HYPH</name>
<evidence type="ECO:0000256" key="8">
    <source>
        <dbReference type="SAM" id="Phobius"/>
    </source>
</evidence>
<protein>
    <submittedName>
        <fullName evidence="10">Chloramphenicol-sensitive protein RarD</fullName>
    </submittedName>
</protein>
<accession>A0A7W8ALM5</accession>
<evidence type="ECO:0000256" key="3">
    <source>
        <dbReference type="ARBA" id="ARBA00022448"/>
    </source>
</evidence>